<name>A0AAD6QCW4_9ROSI</name>
<gene>
    <name evidence="1" type="ORF">NC653_023411</name>
</gene>
<dbReference type="AlphaFoldDB" id="A0AAD6QCW4"/>
<reference evidence="1" key="1">
    <citation type="journal article" date="2023" name="Mol. Ecol. Resour.">
        <title>Chromosome-level genome assembly of a triploid poplar Populus alba 'Berolinensis'.</title>
        <authorList>
            <person name="Chen S."/>
            <person name="Yu Y."/>
            <person name="Wang X."/>
            <person name="Wang S."/>
            <person name="Zhang T."/>
            <person name="Zhou Y."/>
            <person name="He R."/>
            <person name="Meng N."/>
            <person name="Wang Y."/>
            <person name="Liu W."/>
            <person name="Liu Z."/>
            <person name="Liu J."/>
            <person name="Guo Q."/>
            <person name="Huang H."/>
            <person name="Sederoff R.R."/>
            <person name="Wang G."/>
            <person name="Qu G."/>
            <person name="Chen S."/>
        </authorList>
    </citation>
    <scope>NUCLEOTIDE SEQUENCE</scope>
    <source>
        <strain evidence="1">SC-2020</strain>
    </source>
</reference>
<dbReference type="EMBL" id="JAQIZT010000009">
    <property type="protein sequence ID" value="KAJ6985448.1"/>
    <property type="molecule type" value="Genomic_DNA"/>
</dbReference>
<evidence type="ECO:0000313" key="2">
    <source>
        <dbReference type="Proteomes" id="UP001164929"/>
    </source>
</evidence>
<keyword evidence="2" id="KW-1185">Reference proteome</keyword>
<evidence type="ECO:0000313" key="1">
    <source>
        <dbReference type="EMBL" id="KAJ6985448.1"/>
    </source>
</evidence>
<protein>
    <submittedName>
        <fullName evidence="1">Uncharacterized protein</fullName>
    </submittedName>
</protein>
<sequence>MIDENATTRCLAGIEFVFIKMSRFWCVATKEIYLFCSLSEQ</sequence>
<accession>A0AAD6QCW4</accession>
<comment type="caution">
    <text evidence="1">The sequence shown here is derived from an EMBL/GenBank/DDBJ whole genome shotgun (WGS) entry which is preliminary data.</text>
</comment>
<dbReference type="Proteomes" id="UP001164929">
    <property type="component" value="Chromosome 9"/>
</dbReference>
<proteinExistence type="predicted"/>
<organism evidence="1 2">
    <name type="scientific">Populus alba x Populus x berolinensis</name>
    <dbReference type="NCBI Taxonomy" id="444605"/>
    <lineage>
        <taxon>Eukaryota</taxon>
        <taxon>Viridiplantae</taxon>
        <taxon>Streptophyta</taxon>
        <taxon>Embryophyta</taxon>
        <taxon>Tracheophyta</taxon>
        <taxon>Spermatophyta</taxon>
        <taxon>Magnoliopsida</taxon>
        <taxon>eudicotyledons</taxon>
        <taxon>Gunneridae</taxon>
        <taxon>Pentapetalae</taxon>
        <taxon>rosids</taxon>
        <taxon>fabids</taxon>
        <taxon>Malpighiales</taxon>
        <taxon>Salicaceae</taxon>
        <taxon>Saliceae</taxon>
        <taxon>Populus</taxon>
    </lineage>
</organism>